<accession>X1N0P3</accession>
<dbReference type="SUPFAM" id="SSF46785">
    <property type="entry name" value="Winged helix' DNA-binding domain"/>
    <property type="match status" value="1"/>
</dbReference>
<name>X1N0P3_9ZZZZ</name>
<gene>
    <name evidence="2" type="ORF">S06H3_27358</name>
</gene>
<dbReference type="PANTHER" id="PTHR33169:SF14">
    <property type="entry name" value="TRANSCRIPTIONAL REGULATOR RV3488"/>
    <property type="match status" value="1"/>
</dbReference>
<organism evidence="2">
    <name type="scientific">marine sediment metagenome</name>
    <dbReference type="NCBI Taxonomy" id="412755"/>
    <lineage>
        <taxon>unclassified sequences</taxon>
        <taxon>metagenomes</taxon>
        <taxon>ecological metagenomes</taxon>
    </lineage>
</organism>
<dbReference type="InterPro" id="IPR036390">
    <property type="entry name" value="WH_DNA-bd_sf"/>
</dbReference>
<dbReference type="AlphaFoldDB" id="X1N0P3"/>
<dbReference type="InterPro" id="IPR036388">
    <property type="entry name" value="WH-like_DNA-bd_sf"/>
</dbReference>
<evidence type="ECO:0000313" key="2">
    <source>
        <dbReference type="EMBL" id="GAI20435.1"/>
    </source>
</evidence>
<comment type="caution">
    <text evidence="2">The sequence shown here is derived from an EMBL/GenBank/DDBJ whole genome shotgun (WGS) entry which is preliminary data.</text>
</comment>
<reference evidence="2" key="1">
    <citation type="journal article" date="2014" name="Front. Microbiol.">
        <title>High frequency of phylogenetically diverse reductive dehalogenase-homologous genes in deep subseafloor sedimentary metagenomes.</title>
        <authorList>
            <person name="Kawai M."/>
            <person name="Futagami T."/>
            <person name="Toyoda A."/>
            <person name="Takaki Y."/>
            <person name="Nishi S."/>
            <person name="Hori S."/>
            <person name="Arai W."/>
            <person name="Tsubouchi T."/>
            <person name="Morono Y."/>
            <person name="Uchiyama I."/>
            <person name="Ito T."/>
            <person name="Fujiyama A."/>
            <person name="Inagaki F."/>
            <person name="Takami H."/>
        </authorList>
    </citation>
    <scope>NUCLEOTIDE SEQUENCE</scope>
    <source>
        <strain evidence="2">Expedition CK06-06</strain>
    </source>
</reference>
<dbReference type="PANTHER" id="PTHR33169">
    <property type="entry name" value="PADR-FAMILY TRANSCRIPTIONAL REGULATOR"/>
    <property type="match status" value="1"/>
</dbReference>
<dbReference type="InterPro" id="IPR005149">
    <property type="entry name" value="Tscrpt_reg_PadR_N"/>
</dbReference>
<feature type="domain" description="Transcription regulator PadR N-terminal" evidence="1">
    <location>
        <begin position="6"/>
        <end position="80"/>
    </location>
</feature>
<dbReference type="EMBL" id="BARV01015865">
    <property type="protein sequence ID" value="GAI20435.1"/>
    <property type="molecule type" value="Genomic_DNA"/>
</dbReference>
<dbReference type="InterPro" id="IPR052509">
    <property type="entry name" value="Metal_resp_DNA-bind_regulator"/>
</dbReference>
<dbReference type="Pfam" id="PF03551">
    <property type="entry name" value="PadR"/>
    <property type="match status" value="1"/>
</dbReference>
<sequence length="98" mass="11501">VVEPLLLLVISELPTYGYHIAKELDKRSRGYFKFGGSTIYSALRRLEREGLVLSTWQQVTQKQKRRCYELTEKGHQILAEELSEWQQFYNATSKVVSY</sequence>
<evidence type="ECO:0000259" key="1">
    <source>
        <dbReference type="Pfam" id="PF03551"/>
    </source>
</evidence>
<dbReference type="Gene3D" id="1.10.10.10">
    <property type="entry name" value="Winged helix-like DNA-binding domain superfamily/Winged helix DNA-binding domain"/>
    <property type="match status" value="1"/>
</dbReference>
<protein>
    <recommendedName>
        <fullName evidence="1">Transcription regulator PadR N-terminal domain-containing protein</fullName>
    </recommendedName>
</protein>
<feature type="non-terminal residue" evidence="2">
    <location>
        <position position="1"/>
    </location>
</feature>
<proteinExistence type="predicted"/>